<dbReference type="Pfam" id="PF13224">
    <property type="entry name" value="DUF4032"/>
    <property type="match status" value="1"/>
</dbReference>
<reference evidence="4" key="1">
    <citation type="journal article" date="2019" name="Int. J. Syst. Evol. Microbiol.">
        <title>The Global Catalogue of Microorganisms (GCM) 10K type strain sequencing project: providing services to taxonomists for standard genome sequencing and annotation.</title>
        <authorList>
            <consortium name="The Broad Institute Genomics Platform"/>
            <consortium name="The Broad Institute Genome Sequencing Center for Infectious Disease"/>
            <person name="Wu L."/>
            <person name="Ma J."/>
        </authorList>
    </citation>
    <scope>NUCLEOTIDE SEQUENCE [LARGE SCALE GENOMIC DNA]</scope>
    <source>
        <strain evidence="4">CCUG 60214</strain>
    </source>
</reference>
<dbReference type="EMBL" id="JBHTLK010000264">
    <property type="protein sequence ID" value="MFD1151676.1"/>
    <property type="molecule type" value="Genomic_DNA"/>
</dbReference>
<organism evidence="3 4">
    <name type="scientific">Saccharothrix hoggarensis</name>
    <dbReference type="NCBI Taxonomy" id="913853"/>
    <lineage>
        <taxon>Bacteria</taxon>
        <taxon>Bacillati</taxon>
        <taxon>Actinomycetota</taxon>
        <taxon>Actinomycetes</taxon>
        <taxon>Pseudonocardiales</taxon>
        <taxon>Pseudonocardiaceae</taxon>
        <taxon>Saccharothrix</taxon>
    </lineage>
</organism>
<accession>A0ABW3R3Y2</accession>
<feature type="region of interest" description="Disordered" evidence="1">
    <location>
        <begin position="392"/>
        <end position="445"/>
    </location>
</feature>
<feature type="compositionally biased region" description="Acidic residues" evidence="1">
    <location>
        <begin position="398"/>
        <end position="427"/>
    </location>
</feature>
<keyword evidence="4" id="KW-1185">Reference proteome</keyword>
<evidence type="ECO:0000313" key="4">
    <source>
        <dbReference type="Proteomes" id="UP001597168"/>
    </source>
</evidence>
<name>A0ABW3R3Y2_9PSEU</name>
<feature type="domain" description="DUF4032" evidence="2">
    <location>
        <begin position="227"/>
        <end position="392"/>
    </location>
</feature>
<evidence type="ECO:0000313" key="3">
    <source>
        <dbReference type="EMBL" id="MFD1151676.1"/>
    </source>
</evidence>
<comment type="caution">
    <text evidence="3">The sequence shown here is derived from an EMBL/GenBank/DDBJ whole genome shotgun (WGS) entry which is preliminary data.</text>
</comment>
<evidence type="ECO:0000259" key="2">
    <source>
        <dbReference type="Pfam" id="PF13224"/>
    </source>
</evidence>
<dbReference type="InterPro" id="IPR025111">
    <property type="entry name" value="DUF4032"/>
</dbReference>
<dbReference type="InterPro" id="IPR011009">
    <property type="entry name" value="Kinase-like_dom_sf"/>
</dbReference>
<dbReference type="Proteomes" id="UP001597168">
    <property type="component" value="Unassembled WGS sequence"/>
</dbReference>
<protein>
    <submittedName>
        <fullName evidence="3">DUF4032 domain-containing protein</fullName>
    </submittedName>
</protein>
<gene>
    <name evidence="3" type="ORF">ACFQ3T_31465</name>
</gene>
<dbReference type="RefSeq" id="WP_380728898.1">
    <property type="nucleotide sequence ID" value="NZ_JBHTLK010000264.1"/>
</dbReference>
<sequence length="445" mass="49576">MRFLFRPPATEAGGLLALPWAQPLEEWDERLLLTVPQRGISRHVVRFVASEGQVYALKEIAESLARHEYAMLGDFEKEGLPAVSVLGLCVDRPDDQQAILVTRYLEHSMSYRYLFSSPRGEHSADRLVDTLVELLVRLHLSGTFWGDCSLSNTLFRLDAGNLAAYLVDAETVERHPILSAGQRTYDVDLARERIGGELMDLEAGGLLPPDIDPVEVADSVPRRYAALWDEVTREEFFRLDEQRYRVAERLRRLNDLGFDVGEVELVTSDSGARLRVDIRVAESGQHRRELFKLTGLEVQEGQARRLLNDLRSFRAYLEQRDGHPVPETTAGHLWRNEVYDPVVAAVPPDLLGVLAPAELFHEVLVHRWYLSENAGRDVGTTAALRSYLATVLPGQDGDQPDDLTDDDLADDDLADNAEDDPAEDDPAEGDRPPGTAGAGASRPVA</sequence>
<evidence type="ECO:0000256" key="1">
    <source>
        <dbReference type="SAM" id="MobiDB-lite"/>
    </source>
</evidence>
<dbReference type="SUPFAM" id="SSF56112">
    <property type="entry name" value="Protein kinase-like (PK-like)"/>
    <property type="match status" value="1"/>
</dbReference>
<proteinExistence type="predicted"/>